<organism evidence="3 4">
    <name type="scientific">Pseudonocardia eucalypti</name>
    <dbReference type="NCBI Taxonomy" id="648755"/>
    <lineage>
        <taxon>Bacteria</taxon>
        <taxon>Bacillati</taxon>
        <taxon>Actinomycetota</taxon>
        <taxon>Actinomycetes</taxon>
        <taxon>Pseudonocardiales</taxon>
        <taxon>Pseudonocardiaceae</taxon>
        <taxon>Pseudonocardia</taxon>
    </lineage>
</organism>
<protein>
    <submittedName>
        <fullName evidence="3">Long-chain fatty acid--CoA ligase</fullName>
    </submittedName>
</protein>
<dbReference type="SUPFAM" id="SSF56801">
    <property type="entry name" value="Acetyl-CoA synthetase-like"/>
    <property type="match status" value="1"/>
</dbReference>
<evidence type="ECO:0000313" key="4">
    <source>
        <dbReference type="Proteomes" id="UP001428817"/>
    </source>
</evidence>
<proteinExistence type="predicted"/>
<accession>A0ABP9PGW8</accession>
<dbReference type="Pfam" id="PF00501">
    <property type="entry name" value="AMP-binding"/>
    <property type="match status" value="1"/>
</dbReference>
<evidence type="ECO:0000259" key="1">
    <source>
        <dbReference type="Pfam" id="PF00501"/>
    </source>
</evidence>
<reference evidence="4" key="1">
    <citation type="journal article" date="2019" name="Int. J. Syst. Evol. Microbiol.">
        <title>The Global Catalogue of Microorganisms (GCM) 10K type strain sequencing project: providing services to taxonomists for standard genome sequencing and annotation.</title>
        <authorList>
            <consortium name="The Broad Institute Genomics Platform"/>
            <consortium name="The Broad Institute Genome Sequencing Center for Infectious Disease"/>
            <person name="Wu L."/>
            <person name="Ma J."/>
        </authorList>
    </citation>
    <scope>NUCLEOTIDE SEQUENCE [LARGE SCALE GENOMIC DNA]</scope>
    <source>
        <strain evidence="4">JCM 18303</strain>
    </source>
</reference>
<feature type="domain" description="AMP-binding enzyme C-terminal" evidence="2">
    <location>
        <begin position="441"/>
        <end position="516"/>
    </location>
</feature>
<dbReference type="RefSeq" id="WP_185058831.1">
    <property type="nucleotide sequence ID" value="NZ_BAABJP010000001.1"/>
</dbReference>
<dbReference type="Gene3D" id="3.30.300.30">
    <property type="match status" value="1"/>
</dbReference>
<dbReference type="Pfam" id="PF13193">
    <property type="entry name" value="AMP-binding_C"/>
    <property type="match status" value="1"/>
</dbReference>
<name>A0ABP9PGW8_9PSEU</name>
<keyword evidence="3" id="KW-0436">Ligase</keyword>
<gene>
    <name evidence="3" type="ORF">GCM10023321_05950</name>
</gene>
<comment type="caution">
    <text evidence="3">The sequence shown here is derived from an EMBL/GenBank/DDBJ whole genome shotgun (WGS) entry which is preliminary data.</text>
</comment>
<dbReference type="InterPro" id="IPR045851">
    <property type="entry name" value="AMP-bd_C_sf"/>
</dbReference>
<dbReference type="InterPro" id="IPR042099">
    <property type="entry name" value="ANL_N_sf"/>
</dbReference>
<feature type="domain" description="AMP-dependent synthetase/ligase" evidence="1">
    <location>
        <begin position="34"/>
        <end position="390"/>
    </location>
</feature>
<evidence type="ECO:0000313" key="3">
    <source>
        <dbReference type="EMBL" id="GAA5146453.1"/>
    </source>
</evidence>
<dbReference type="GO" id="GO:0016874">
    <property type="term" value="F:ligase activity"/>
    <property type="evidence" value="ECO:0007669"/>
    <property type="project" value="UniProtKB-KW"/>
</dbReference>
<dbReference type="PANTHER" id="PTHR43201">
    <property type="entry name" value="ACYL-COA SYNTHETASE"/>
    <property type="match status" value="1"/>
</dbReference>
<dbReference type="PROSITE" id="PS00455">
    <property type="entry name" value="AMP_BINDING"/>
    <property type="match status" value="1"/>
</dbReference>
<dbReference type="InterPro" id="IPR020845">
    <property type="entry name" value="AMP-binding_CS"/>
</dbReference>
<dbReference type="EMBL" id="BAABJP010000001">
    <property type="protein sequence ID" value="GAA5146453.1"/>
    <property type="molecule type" value="Genomic_DNA"/>
</dbReference>
<keyword evidence="4" id="KW-1185">Reference proteome</keyword>
<dbReference type="Proteomes" id="UP001428817">
    <property type="component" value="Unassembled WGS sequence"/>
</dbReference>
<dbReference type="InterPro" id="IPR025110">
    <property type="entry name" value="AMP-bd_C"/>
</dbReference>
<evidence type="ECO:0000259" key="2">
    <source>
        <dbReference type="Pfam" id="PF13193"/>
    </source>
</evidence>
<dbReference type="InterPro" id="IPR000873">
    <property type="entry name" value="AMP-dep_synth/lig_dom"/>
</dbReference>
<dbReference type="Gene3D" id="3.40.50.12780">
    <property type="entry name" value="N-terminal domain of ligase-like"/>
    <property type="match status" value="1"/>
</dbReference>
<sequence>MEPGWGREVVVDDSGAYPVRVYRDRRRLVPELLRDCRRWADRECLVQGQLRLTFAQHENAVLRVAGELAARGVRRGDPVLLYARNSVEWVVAYWAVLRLGAVAVLGNGWWSAAEVAGAIGAITPKLVITDERLAGWLPASVPAVDTAALTTLVTSRQDPPEPPAQAGAETDPAVVIFTSGTTGAPKGAVLPHRAVIANLHNLMYLSRRLPPELPDDYQGNISLHTLPLFHVGGIQALGMSFLTGAKMIFVEGRFDAGQVLELIERERVTSWACVPTMLARVVEHPDVSKRDTSSVRSLTAGGSSVPTELAGRAARAFPNMTKGMASVYGLTEAGGTVTFASGKDMLANPGTVGRPVPVAELRFEPTGDPEYDALGGEILVRSPQVMLGYWGQPESDAGVRPDGWLCTGDLGKQGEDGWVYLVGRKKDIIIRGGENVASAHVEARLRAHPAVAEVAVVGLAHPDLGEEVAAAVVLRPGELADPEELRAFAAEELAGFAVPSRWWVRDEPLPTNAVGKVVKRELVGEWPTRSCN</sequence>
<dbReference type="PANTHER" id="PTHR43201:SF32">
    <property type="entry name" value="2-SUCCINYLBENZOATE--COA LIGASE, CHLOROPLASTIC_PEROXISOMAL"/>
    <property type="match status" value="1"/>
</dbReference>